<protein>
    <submittedName>
        <fullName evidence="1">Uncharacterized protein</fullName>
    </submittedName>
</protein>
<dbReference type="Proteomes" id="UP000198668">
    <property type="component" value="Unassembled WGS sequence"/>
</dbReference>
<accession>A0A1I3CJW9</accession>
<proteinExistence type="predicted"/>
<dbReference type="RefSeq" id="WP_047390364.1">
    <property type="nucleotide sequence ID" value="NZ_FOQE01000019.1"/>
</dbReference>
<sequence>MSQLMKNLKETYAYVIEGNEMKKTFSVCRNDIIENADGEIDCPLDAVLSKHHLTFGDLNGLSPTRALFVKYEGEQETVLNEISLNINL</sequence>
<evidence type="ECO:0000313" key="1">
    <source>
        <dbReference type="EMBL" id="SFH74775.1"/>
    </source>
</evidence>
<dbReference type="EMBL" id="FOQE01000019">
    <property type="protein sequence ID" value="SFH74775.1"/>
    <property type="molecule type" value="Genomic_DNA"/>
</dbReference>
<reference evidence="1 2" key="1">
    <citation type="submission" date="2016-10" db="EMBL/GenBank/DDBJ databases">
        <authorList>
            <person name="de Groot N.N."/>
        </authorList>
    </citation>
    <scope>NUCLEOTIDE SEQUENCE [LARGE SCALE GENOMIC DNA]</scope>
    <source>
        <strain evidence="1 2">DSM 27630</strain>
    </source>
</reference>
<name>A0A1I3CJW9_9LACT</name>
<keyword evidence="2" id="KW-1185">Reference proteome</keyword>
<evidence type="ECO:0000313" key="2">
    <source>
        <dbReference type="Proteomes" id="UP000198668"/>
    </source>
</evidence>
<dbReference type="OrthoDB" id="2156870at2"/>
<gene>
    <name evidence="1" type="ORF">SAMN04489868_11915</name>
</gene>
<dbReference type="AlphaFoldDB" id="A0A1I3CJW9"/>
<organism evidence="1 2">
    <name type="scientific">Pisciglobus halotolerans</name>
    <dbReference type="NCBI Taxonomy" id="745365"/>
    <lineage>
        <taxon>Bacteria</taxon>
        <taxon>Bacillati</taxon>
        <taxon>Bacillota</taxon>
        <taxon>Bacilli</taxon>
        <taxon>Lactobacillales</taxon>
        <taxon>Carnobacteriaceae</taxon>
    </lineage>
</organism>